<accession>A0A1G2L4S4</accession>
<protein>
    <submittedName>
        <fullName evidence="1">Uncharacterized protein</fullName>
    </submittedName>
</protein>
<evidence type="ECO:0000313" key="2">
    <source>
        <dbReference type="Proteomes" id="UP000177982"/>
    </source>
</evidence>
<comment type="caution">
    <text evidence="1">The sequence shown here is derived from an EMBL/GenBank/DDBJ whole genome shotgun (WGS) entry which is preliminary data.</text>
</comment>
<proteinExistence type="predicted"/>
<dbReference type="Proteomes" id="UP000177982">
    <property type="component" value="Unassembled WGS sequence"/>
</dbReference>
<dbReference type="AlphaFoldDB" id="A0A1G2L4S4"/>
<evidence type="ECO:0000313" key="1">
    <source>
        <dbReference type="EMBL" id="OHA06514.1"/>
    </source>
</evidence>
<sequence>MGERESGGSSGSGKLTAKDWFSDEFLLSRELIERVFTKYRRSDSIDTAIYTIVKMRSTGETACKTTLNSAYGIYPDAEFGFVLRKCGSPIASIWFDVPDTGVLFVKQIQGKKGLKEDLCAFRWERMLIRLLVEWARGRSFKEVRVVRGLYQEWCRDWEDRKKKFFMIYDVSAKREGFAPGTMYHWLVLNHEGGMCDESPHRKA</sequence>
<dbReference type="EMBL" id="MHQO01000028">
    <property type="protein sequence ID" value="OHA06514.1"/>
    <property type="molecule type" value="Genomic_DNA"/>
</dbReference>
<reference evidence="1 2" key="1">
    <citation type="journal article" date="2016" name="Nat. Commun.">
        <title>Thousands of microbial genomes shed light on interconnected biogeochemical processes in an aquifer system.</title>
        <authorList>
            <person name="Anantharaman K."/>
            <person name="Brown C.T."/>
            <person name="Hug L.A."/>
            <person name="Sharon I."/>
            <person name="Castelle C.J."/>
            <person name="Probst A.J."/>
            <person name="Thomas B.C."/>
            <person name="Singh A."/>
            <person name="Wilkins M.J."/>
            <person name="Karaoz U."/>
            <person name="Brodie E.L."/>
            <person name="Williams K.H."/>
            <person name="Hubbard S.S."/>
            <person name="Banfield J.F."/>
        </authorList>
    </citation>
    <scope>NUCLEOTIDE SEQUENCE [LARGE SCALE GENOMIC DNA]</scope>
</reference>
<organism evidence="1 2">
    <name type="scientific">Candidatus Sungbacteria bacterium RIFCSPLOWO2_01_FULL_47_10</name>
    <dbReference type="NCBI Taxonomy" id="1802276"/>
    <lineage>
        <taxon>Bacteria</taxon>
        <taxon>Candidatus Sungiibacteriota</taxon>
    </lineage>
</organism>
<gene>
    <name evidence="1" type="ORF">A2934_05220</name>
</gene>
<name>A0A1G2L4S4_9BACT</name>